<gene>
    <name evidence="1" type="ORF">pdam_00025029</name>
</gene>
<dbReference type="Proteomes" id="UP000275408">
    <property type="component" value="Unassembled WGS sequence"/>
</dbReference>
<reference evidence="1 2" key="1">
    <citation type="journal article" date="2018" name="Sci. Rep.">
        <title>Comparative analysis of the Pocillopora damicornis genome highlights role of immune system in coral evolution.</title>
        <authorList>
            <person name="Cunning R."/>
            <person name="Bay R.A."/>
            <person name="Gillette P."/>
            <person name="Baker A.C."/>
            <person name="Traylor-Knowles N."/>
        </authorList>
    </citation>
    <scope>NUCLEOTIDE SEQUENCE [LARGE SCALE GENOMIC DNA]</scope>
    <source>
        <strain evidence="1">RSMAS</strain>
        <tissue evidence="1">Whole animal</tissue>
    </source>
</reference>
<name>A0A3M6U450_POCDA</name>
<proteinExistence type="predicted"/>
<accession>A0A3M6U450</accession>
<dbReference type="EMBL" id="RCHS01002286">
    <property type="protein sequence ID" value="RMX48376.1"/>
    <property type="molecule type" value="Genomic_DNA"/>
</dbReference>
<comment type="caution">
    <text evidence="1">The sequence shown here is derived from an EMBL/GenBank/DDBJ whole genome shotgun (WGS) entry which is preliminary data.</text>
</comment>
<organism evidence="1 2">
    <name type="scientific">Pocillopora damicornis</name>
    <name type="common">Cauliflower coral</name>
    <name type="synonym">Millepora damicornis</name>
    <dbReference type="NCBI Taxonomy" id="46731"/>
    <lineage>
        <taxon>Eukaryota</taxon>
        <taxon>Metazoa</taxon>
        <taxon>Cnidaria</taxon>
        <taxon>Anthozoa</taxon>
        <taxon>Hexacorallia</taxon>
        <taxon>Scleractinia</taxon>
        <taxon>Astrocoeniina</taxon>
        <taxon>Pocilloporidae</taxon>
        <taxon>Pocillopora</taxon>
    </lineage>
</organism>
<evidence type="ECO:0000313" key="1">
    <source>
        <dbReference type="EMBL" id="RMX48376.1"/>
    </source>
</evidence>
<dbReference type="AlphaFoldDB" id="A0A3M6U450"/>
<keyword evidence="2" id="KW-1185">Reference proteome</keyword>
<sequence>MTNELDEDDYIVEFISAGGKNYDYTTRKGKVECRVKGFSMNLNYQVMKQNILNEIRNPLEEQRNTMVAQPKFTRDVKTKWIRTETQVKKYGLVFDKRALDETYLFKSYP</sequence>
<protein>
    <submittedName>
        <fullName evidence="1">Uncharacterized protein</fullName>
    </submittedName>
</protein>
<evidence type="ECO:0000313" key="2">
    <source>
        <dbReference type="Proteomes" id="UP000275408"/>
    </source>
</evidence>